<reference evidence="3" key="1">
    <citation type="submission" date="2024-06" db="EMBL/GenBank/DDBJ databases">
        <title>Multi-omics analyses provide insights into the biosynthesis of the anticancer antibiotic pleurotin in Hohenbuehelia grisea.</title>
        <authorList>
            <person name="Weaver J.A."/>
            <person name="Alberti F."/>
        </authorList>
    </citation>
    <scope>NUCLEOTIDE SEQUENCE [LARGE SCALE GENOMIC DNA]</scope>
    <source>
        <strain evidence="3">T-177</strain>
    </source>
</reference>
<protein>
    <submittedName>
        <fullName evidence="2">Uncharacterized protein</fullName>
    </submittedName>
</protein>
<feature type="region of interest" description="Disordered" evidence="1">
    <location>
        <begin position="17"/>
        <end position="45"/>
    </location>
</feature>
<name>A0ABR3JVE1_9AGAR</name>
<evidence type="ECO:0000313" key="2">
    <source>
        <dbReference type="EMBL" id="KAL0959870.1"/>
    </source>
</evidence>
<evidence type="ECO:0000313" key="3">
    <source>
        <dbReference type="Proteomes" id="UP001556367"/>
    </source>
</evidence>
<sequence>MSEYNWNFLPVGFARAQPGRVPSTTPSATKNFGGRKAAPGGPYKHDPRHLSHFFENMIESMESESRSEFGDKMLVLFGCHPKSGTKQERIAAVEKVKRMKAWVVSRGRWPGVGETW</sequence>
<evidence type="ECO:0000256" key="1">
    <source>
        <dbReference type="SAM" id="MobiDB-lite"/>
    </source>
</evidence>
<gene>
    <name evidence="2" type="ORF">HGRIS_011540</name>
</gene>
<dbReference type="EMBL" id="JASNQZ010000002">
    <property type="protein sequence ID" value="KAL0959870.1"/>
    <property type="molecule type" value="Genomic_DNA"/>
</dbReference>
<keyword evidence="3" id="KW-1185">Reference proteome</keyword>
<dbReference type="Proteomes" id="UP001556367">
    <property type="component" value="Unassembled WGS sequence"/>
</dbReference>
<proteinExistence type="predicted"/>
<accession>A0ABR3JVE1</accession>
<organism evidence="2 3">
    <name type="scientific">Hohenbuehelia grisea</name>
    <dbReference type="NCBI Taxonomy" id="104357"/>
    <lineage>
        <taxon>Eukaryota</taxon>
        <taxon>Fungi</taxon>
        <taxon>Dikarya</taxon>
        <taxon>Basidiomycota</taxon>
        <taxon>Agaricomycotina</taxon>
        <taxon>Agaricomycetes</taxon>
        <taxon>Agaricomycetidae</taxon>
        <taxon>Agaricales</taxon>
        <taxon>Pleurotineae</taxon>
        <taxon>Pleurotaceae</taxon>
        <taxon>Hohenbuehelia</taxon>
    </lineage>
</organism>
<comment type="caution">
    <text evidence="2">The sequence shown here is derived from an EMBL/GenBank/DDBJ whole genome shotgun (WGS) entry which is preliminary data.</text>
</comment>